<comment type="subcellular location">
    <subcellularLocation>
        <location evidence="1">Cell membrane</location>
        <topology evidence="1">Multi-pass membrane protein</topology>
    </subcellularLocation>
</comment>
<proteinExistence type="predicted"/>
<evidence type="ECO:0000313" key="13">
    <source>
        <dbReference type="Proteomes" id="UP001500618"/>
    </source>
</evidence>
<feature type="binding site" evidence="9">
    <location>
        <begin position="1112"/>
        <end position="1119"/>
    </location>
    <ligand>
        <name>ATP</name>
        <dbReference type="ChEBI" id="CHEBI:30616"/>
    </ligand>
</feature>
<dbReference type="Proteomes" id="UP001500618">
    <property type="component" value="Unassembled WGS sequence"/>
</dbReference>
<feature type="transmembrane region" description="Helical" evidence="10">
    <location>
        <begin position="36"/>
        <end position="58"/>
    </location>
</feature>
<evidence type="ECO:0000256" key="8">
    <source>
        <dbReference type="ARBA" id="ARBA00023136"/>
    </source>
</evidence>
<keyword evidence="13" id="KW-1185">Reference proteome</keyword>
<dbReference type="PROSITE" id="PS50901">
    <property type="entry name" value="FTSK"/>
    <property type="match status" value="3"/>
</dbReference>
<evidence type="ECO:0000256" key="2">
    <source>
        <dbReference type="ARBA" id="ARBA00022475"/>
    </source>
</evidence>
<name>A0ABN2GU39_9ACTN</name>
<evidence type="ECO:0000256" key="7">
    <source>
        <dbReference type="ARBA" id="ARBA00022989"/>
    </source>
</evidence>
<keyword evidence="6 9" id="KW-0067">ATP-binding</keyword>
<dbReference type="PANTHER" id="PTHR22683:SF1">
    <property type="entry name" value="TYPE VII SECRETION SYSTEM PROTEIN ESSC"/>
    <property type="match status" value="1"/>
</dbReference>
<gene>
    <name evidence="12" type="ORF">GCM10009765_27720</name>
</gene>
<keyword evidence="7 10" id="KW-1133">Transmembrane helix</keyword>
<feature type="binding site" evidence="9">
    <location>
        <begin position="826"/>
        <end position="833"/>
    </location>
    <ligand>
        <name>ATP</name>
        <dbReference type="ChEBI" id="CHEBI:30616"/>
    </ligand>
</feature>
<dbReference type="InterPro" id="IPR002543">
    <property type="entry name" value="FtsK_dom"/>
</dbReference>
<evidence type="ECO:0000256" key="4">
    <source>
        <dbReference type="ARBA" id="ARBA00022737"/>
    </source>
</evidence>
<dbReference type="RefSeq" id="WP_344310429.1">
    <property type="nucleotide sequence ID" value="NZ_BAAANY010000009.1"/>
</dbReference>
<keyword evidence="4" id="KW-0677">Repeat</keyword>
<evidence type="ECO:0000256" key="10">
    <source>
        <dbReference type="SAM" id="Phobius"/>
    </source>
</evidence>
<dbReference type="SUPFAM" id="SSF52540">
    <property type="entry name" value="P-loop containing nucleoside triphosphate hydrolases"/>
    <property type="match status" value="3"/>
</dbReference>
<dbReference type="SMART" id="SM00382">
    <property type="entry name" value="AAA"/>
    <property type="match status" value="2"/>
</dbReference>
<evidence type="ECO:0000256" key="5">
    <source>
        <dbReference type="ARBA" id="ARBA00022741"/>
    </source>
</evidence>
<dbReference type="InterPro" id="IPR023837">
    <property type="entry name" value="EccCb-like_Actinobacteria"/>
</dbReference>
<feature type="domain" description="FtsK" evidence="11">
    <location>
        <begin position="1084"/>
        <end position="1278"/>
    </location>
</feature>
<dbReference type="NCBIfam" id="TIGR03924">
    <property type="entry name" value="T7SS_EccC_a"/>
    <property type="match status" value="1"/>
</dbReference>
<dbReference type="PANTHER" id="PTHR22683">
    <property type="entry name" value="SPORULATION PROTEIN RELATED"/>
    <property type="match status" value="1"/>
</dbReference>
<organism evidence="12 13">
    <name type="scientific">Fodinicola feengrottensis</name>
    <dbReference type="NCBI Taxonomy" id="435914"/>
    <lineage>
        <taxon>Bacteria</taxon>
        <taxon>Bacillati</taxon>
        <taxon>Actinomycetota</taxon>
        <taxon>Actinomycetes</taxon>
        <taxon>Mycobacteriales</taxon>
        <taxon>Fodinicola</taxon>
    </lineage>
</organism>
<feature type="binding site" evidence="9">
    <location>
        <begin position="481"/>
        <end position="488"/>
    </location>
    <ligand>
        <name>ATP</name>
        <dbReference type="ChEBI" id="CHEBI:30616"/>
    </ligand>
</feature>
<dbReference type="InterPro" id="IPR023836">
    <property type="entry name" value="EccCa-like_Actinobacteria"/>
</dbReference>
<dbReference type="Gene3D" id="3.40.50.300">
    <property type="entry name" value="P-loop containing nucleotide triphosphate hydrolases"/>
    <property type="match status" value="4"/>
</dbReference>
<evidence type="ECO:0000256" key="6">
    <source>
        <dbReference type="ARBA" id="ARBA00022840"/>
    </source>
</evidence>
<accession>A0ABN2GU39</accession>
<keyword evidence="3 10" id="KW-0812">Transmembrane</keyword>
<evidence type="ECO:0000256" key="1">
    <source>
        <dbReference type="ARBA" id="ARBA00004651"/>
    </source>
</evidence>
<comment type="caution">
    <text evidence="12">The sequence shown here is derived from an EMBL/GenBank/DDBJ whole genome shotgun (WGS) entry which is preliminary data.</text>
</comment>
<dbReference type="InterPro" id="IPR003593">
    <property type="entry name" value="AAA+_ATPase"/>
</dbReference>
<reference evidence="12 13" key="1">
    <citation type="journal article" date="2019" name="Int. J. Syst. Evol. Microbiol.">
        <title>The Global Catalogue of Microorganisms (GCM) 10K type strain sequencing project: providing services to taxonomists for standard genome sequencing and annotation.</title>
        <authorList>
            <consortium name="The Broad Institute Genomics Platform"/>
            <consortium name="The Broad Institute Genome Sequencing Center for Infectious Disease"/>
            <person name="Wu L."/>
            <person name="Ma J."/>
        </authorList>
    </citation>
    <scope>NUCLEOTIDE SEQUENCE [LARGE SCALE GENOMIC DNA]</scope>
    <source>
        <strain evidence="12 13">JCM 14718</strain>
    </source>
</reference>
<dbReference type="Pfam" id="PF01580">
    <property type="entry name" value="FtsK_SpoIIIE"/>
    <property type="match status" value="3"/>
</dbReference>
<dbReference type="EMBL" id="BAAANY010000009">
    <property type="protein sequence ID" value="GAA1676862.1"/>
    <property type="molecule type" value="Genomic_DNA"/>
</dbReference>
<evidence type="ECO:0000256" key="9">
    <source>
        <dbReference type="PROSITE-ProRule" id="PRU00289"/>
    </source>
</evidence>
<evidence type="ECO:0000256" key="3">
    <source>
        <dbReference type="ARBA" id="ARBA00022692"/>
    </source>
</evidence>
<dbReference type="InterPro" id="IPR050206">
    <property type="entry name" value="FtsK/SpoIIIE/SftA"/>
</dbReference>
<feature type="transmembrane region" description="Helical" evidence="10">
    <location>
        <begin position="65"/>
        <end position="87"/>
    </location>
</feature>
<evidence type="ECO:0000259" key="11">
    <source>
        <dbReference type="PROSITE" id="PS50901"/>
    </source>
</evidence>
<keyword evidence="8 10" id="KW-0472">Membrane</keyword>
<sequence>MTTTLVRRPARIAPPAVPADRVQIAEPPHLQAQPPASMSASMVVMPVISGCGSLLVAVTNPDKPLFAVAGLLLLVGSVGVGAIMLIGQRTGPRRQKRESRERYLDYIEDLRRDLRDTIDLQRADAAWRHPEPARLLDVARIDARRWERRPADSDFLVLRAGSGDRPIATQLTQSSDFSPLSETDPVCAEAARQLEHRYHRLHDQPVPVAVRDFGVLTVVGDRATGRQLATAMISQLLAFHAPEDVRLAIVRDERHEASWDWAKWLPHTQSPATMDGELPARLIASSVSALAETLQPEIELRLGTLQRRRGQVSSGMRPIVVLIDGENLTTVRGLEPADRSVQLRDLGIHLIALLGTRREEPEDVDCRIVVRPDGTAELPTEETFAVDQVPDGQPLAMARLLAPLRLAADESAESLTETIGLPEVLGVPDVAALDPQTTWQPRMSREFLRVPIGISADSRPVMLDFKESAHGGMGPHGLVVGATGSGKSEMLRTLVSSLAINHSPDRLALLLVDFKGGATFAGMKDLPHLAGMITNLADDLTLVDRMRDALYGEMQRRQEILKAAGNLPNVTAYQTLRDEGQPLEPLPELLVIVDEFSELLAAKPDFAELFVAVGRIGRSIGVHLLLATQRLEMGKIRGLESHLSYRICLRTFSEVESRDTIGVADAYHLPPEPGSGFLKVDTTIFERFKAALVSAPYQAPEDAPKQYVPVVPYLAVNGVGAWIAAIGQAQAAKEDLGAAPAKGGATTVMDVIVRQLANAGAQPVRPVWLEPLPALVTLDRVQDPAGRALPGTVSALVGLVDDPGAQRQFPMEWDFTRGGGNLLVAGAPQAGKSTLLRTMICSMSLRYAPGEVAFYCVDYGGGGLGPLEELPHVAAVASRVDPDRIRRVIGEVASAVEQREEIFRQHGLDSMAALRTARAAGQLPPDVPADIFLVVDGWGSFREEFEVLEGAVSEIAARGLNYGVHVILSIGQTMQVRLRMQAAFGGRVDLRLNDPFDSAFDRKIMERISKDTPGRALVEGDLLAQVALPRVDGKTSVDDLGRAQVELVAAVRARWPETAVPVVRSLPAVFDWSALPPVHIGDASIPVGISERDLAPAGVSLTGGDPHLLVYGDGETGKTNLLRVLLRGAMAAATPEQLGIVLVDYRRTLLDAVPPEYLLAYCTAQQQTAAVAAEIAGSLRQRIPGPAVTSEQLRTRTWWKGLEVMFVVDDYDLVAASAGNPLDALVEYVPQSRDLGLHLVVARRTGGISRALFEPLLQRMNDIGTPGLLFSGDRMEGRLVNGVASQRLPVGRALYAGRGGNASQIQAALLPE</sequence>
<evidence type="ECO:0000313" key="12">
    <source>
        <dbReference type="EMBL" id="GAA1676862.1"/>
    </source>
</evidence>
<keyword evidence="2" id="KW-1003">Cell membrane</keyword>
<keyword evidence="5 9" id="KW-0547">Nucleotide-binding</keyword>
<protein>
    <submittedName>
        <fullName evidence="12">Type VII secretion protein EccC</fullName>
    </submittedName>
</protein>
<dbReference type="InterPro" id="IPR027417">
    <property type="entry name" value="P-loop_NTPase"/>
</dbReference>
<feature type="domain" description="FtsK" evidence="11">
    <location>
        <begin position="808"/>
        <end position="999"/>
    </location>
</feature>
<dbReference type="NCBIfam" id="TIGR03925">
    <property type="entry name" value="T7SS_EccC_b"/>
    <property type="match status" value="1"/>
</dbReference>
<feature type="domain" description="FtsK" evidence="11">
    <location>
        <begin position="458"/>
        <end position="658"/>
    </location>
</feature>